<comment type="caution">
    <text evidence="1">The sequence shown here is derived from an EMBL/GenBank/DDBJ whole genome shotgun (WGS) entry which is preliminary data.</text>
</comment>
<dbReference type="PANTHER" id="PTHR31050:SF3">
    <property type="entry name" value="OS08G0412800 PROTEIN"/>
    <property type="match status" value="1"/>
</dbReference>
<evidence type="ECO:0000313" key="1">
    <source>
        <dbReference type="EMBL" id="CAK9157333.1"/>
    </source>
</evidence>
<dbReference type="PANTHER" id="PTHR31050">
    <property type="entry name" value="OS08G0413200 PROTEIN"/>
    <property type="match status" value="1"/>
</dbReference>
<dbReference type="AlphaFoldDB" id="A0ABC8SQV3"/>
<evidence type="ECO:0000313" key="2">
    <source>
        <dbReference type="Proteomes" id="UP001642360"/>
    </source>
</evidence>
<organism evidence="1 2">
    <name type="scientific">Ilex paraguariensis</name>
    <name type="common">yerba mate</name>
    <dbReference type="NCBI Taxonomy" id="185542"/>
    <lineage>
        <taxon>Eukaryota</taxon>
        <taxon>Viridiplantae</taxon>
        <taxon>Streptophyta</taxon>
        <taxon>Embryophyta</taxon>
        <taxon>Tracheophyta</taxon>
        <taxon>Spermatophyta</taxon>
        <taxon>Magnoliopsida</taxon>
        <taxon>eudicotyledons</taxon>
        <taxon>Gunneridae</taxon>
        <taxon>Pentapetalae</taxon>
        <taxon>asterids</taxon>
        <taxon>campanulids</taxon>
        <taxon>Aquifoliales</taxon>
        <taxon>Aquifoliaceae</taxon>
        <taxon>Ilex</taxon>
    </lineage>
</organism>
<protein>
    <submittedName>
        <fullName evidence="1">Uncharacterized protein</fullName>
    </submittedName>
</protein>
<proteinExistence type="predicted"/>
<dbReference type="Pfam" id="PF06880">
    <property type="entry name" value="DUF1262"/>
    <property type="match status" value="2"/>
</dbReference>
<accession>A0ABC8SQV3</accession>
<name>A0ABC8SQV3_9AQUA</name>
<dbReference type="InterPro" id="IPR010683">
    <property type="entry name" value="DUF1262"/>
</dbReference>
<reference evidence="1 2" key="1">
    <citation type="submission" date="2024-02" db="EMBL/GenBank/DDBJ databases">
        <authorList>
            <person name="Vignale AGUSTIN F."/>
            <person name="Sosa J E."/>
            <person name="Modenutti C."/>
        </authorList>
    </citation>
    <scope>NUCLEOTIDE SEQUENCE [LARGE SCALE GENOMIC DNA]</scope>
</reference>
<keyword evidence="2" id="KW-1185">Reference proteome</keyword>
<dbReference type="EMBL" id="CAUOFW020002981">
    <property type="protein sequence ID" value="CAK9157333.1"/>
    <property type="molecule type" value="Genomic_DNA"/>
</dbReference>
<dbReference type="Proteomes" id="UP001642360">
    <property type="component" value="Unassembled WGS sequence"/>
</dbReference>
<gene>
    <name evidence="1" type="ORF">ILEXP_LOCUS25885</name>
</gene>
<sequence length="674" mass="76747">MYVTRPLSHYIRFPEALSSPPEGPNSGYLVIQDEESQTYCCFGLCKNEFLEDLPFPQNKIQHVSDGDNDDAVAFIPVLNKPLSSNHYYAIKPHSKHQGRKGWQIYGKTPKDYELGKAPGLNSALFACLPEFNFPMSYKSSKSIIVGKWYCPFIFIKDEPLSDQMKQTMFYEMRLKQRWEQIYSCENNFSEGNKVFIDVAVQTEVVSVASKEALSLGNVGGRVSVGLRVEIVQRMKCKQERAGWLGGEDKQAMMKRVEEFGEVGEWRKFGCYVLVERFILKRMDGNLSLLGDLAPCSLDRDEVLGNLPWKQLLVEQSLNLTRDVTDEEVKRAVFSIHPNKAPGPDGFNVSGESRSVSHDDVAFIPVLNLLLYSNRYYAIKPHGNHKGEAYTSSREEDKATGLFGRSIRDVKSRPLDPHDIYQQFDIALYETSCTAKGYFYAKSVAPDGFPPSFLRAKGWQIYGETPKNYELGEAPGLNAALRTHLPEFNFPISYKSSESVVVGKWYCPFIFIKDGNLRDQTKRSMFYEMTLEQRWEQIFASENNSSEGNSVFIDVAVQTEVVSVVAGKETVWNEREVVDGAIWFRSFGKVGEGVSVGLRVEIVERMKWEQERAGWVGGEDRQARVKRVEEFGGIGGWRKFGCYVLVERFVLKRMDGSLVTTCDFKHTHQIKSKWE</sequence>